<organism evidence="1 2">
    <name type="scientific">Callithrix jacchus</name>
    <name type="common">White-tufted-ear marmoset</name>
    <name type="synonym">Simia Jacchus</name>
    <dbReference type="NCBI Taxonomy" id="9483"/>
    <lineage>
        <taxon>Eukaryota</taxon>
        <taxon>Metazoa</taxon>
        <taxon>Chordata</taxon>
        <taxon>Craniata</taxon>
        <taxon>Vertebrata</taxon>
        <taxon>Euteleostomi</taxon>
        <taxon>Mammalia</taxon>
        <taxon>Eutheria</taxon>
        <taxon>Euarchontoglires</taxon>
        <taxon>Primates</taxon>
        <taxon>Haplorrhini</taxon>
        <taxon>Platyrrhini</taxon>
        <taxon>Cebidae</taxon>
        <taxon>Callitrichinae</taxon>
        <taxon>Callithrix</taxon>
        <taxon>Callithrix</taxon>
    </lineage>
</organism>
<evidence type="ECO:0000313" key="2">
    <source>
        <dbReference type="Proteomes" id="UP000008225"/>
    </source>
</evidence>
<dbReference type="PANTHER" id="PTHR12138">
    <property type="entry name" value="PRIMATE-EXPANDED PROTEIN FAMILY"/>
    <property type="match status" value="1"/>
</dbReference>
<keyword evidence="2" id="KW-1185">Reference proteome</keyword>
<evidence type="ECO:0000313" key="1">
    <source>
        <dbReference type="Ensembl" id="ENSCJAP00000074395.2"/>
    </source>
</evidence>
<dbReference type="Bgee" id="ENSCJAG00000060028">
    <property type="expression patterns" value="Expressed in heart"/>
</dbReference>
<proteinExistence type="predicted"/>
<dbReference type="Ensembl" id="ENSCJAT00000098823.2">
    <property type="protein sequence ID" value="ENSCJAP00000074395.2"/>
    <property type="gene ID" value="ENSCJAG00000060028.2"/>
</dbReference>
<name>A0A5F4W9S2_CALJA</name>
<protein>
    <submittedName>
        <fullName evidence="1">Uncharacterized protein</fullName>
    </submittedName>
</protein>
<dbReference type="Proteomes" id="UP000008225">
    <property type="component" value="Chromosome 3"/>
</dbReference>
<dbReference type="InParanoid" id="A0A5F4W9S2"/>
<reference evidence="1" key="3">
    <citation type="submission" date="2025-09" db="UniProtKB">
        <authorList>
            <consortium name="Ensembl"/>
        </authorList>
    </citation>
    <scope>IDENTIFICATION</scope>
</reference>
<dbReference type="AlphaFoldDB" id="A0A5F4W9S2"/>
<dbReference type="PRINTS" id="PR02045">
    <property type="entry name" value="F138DOMAIN"/>
</dbReference>
<reference evidence="1" key="1">
    <citation type="submission" date="2009-03" db="EMBL/GenBank/DDBJ databases">
        <authorList>
            <person name="Warren W."/>
            <person name="Ye L."/>
            <person name="Minx P."/>
            <person name="Worley K."/>
            <person name="Gibbs R."/>
            <person name="Wilson R.K."/>
        </authorList>
    </citation>
    <scope>NUCLEOTIDE SEQUENCE [LARGE SCALE GENOMIC DNA]</scope>
</reference>
<dbReference type="PANTHER" id="PTHR12138:SF152">
    <property type="entry name" value="C2H2-TYPE DOMAIN-CONTAINING PROTEIN"/>
    <property type="match status" value="1"/>
</dbReference>
<accession>A0A5F4W9S2</accession>
<sequence length="110" mass="12191">LCPLQDIGKTLNESKLRFSYNFSRPEALKHISENRFFHQTVSYSIAKLECSGTISAHCNLRLLGASNYPTSASRVAGITGTHRHAWISFVFLVETGFHHVGQAGLELLTS</sequence>
<reference evidence="1" key="2">
    <citation type="submission" date="2025-08" db="UniProtKB">
        <authorList>
            <consortium name="Ensembl"/>
        </authorList>
    </citation>
    <scope>IDENTIFICATION</scope>
</reference>
<dbReference type="GeneTree" id="ENSGT01150000286943"/>